<evidence type="ECO:0000313" key="3">
    <source>
        <dbReference type="EMBL" id="MEV4288462.1"/>
    </source>
</evidence>
<dbReference type="InterPro" id="IPR002560">
    <property type="entry name" value="Transposase_DDE"/>
</dbReference>
<evidence type="ECO:0000256" key="1">
    <source>
        <dbReference type="SAM" id="MobiDB-lite"/>
    </source>
</evidence>
<dbReference type="NCBIfam" id="NF033550">
    <property type="entry name" value="transpos_ISL3"/>
    <property type="match status" value="1"/>
</dbReference>
<proteinExistence type="predicted"/>
<accession>A0ABV3H7I8</accession>
<dbReference type="Proteomes" id="UP001552427">
    <property type="component" value="Unassembled WGS sequence"/>
</dbReference>
<name>A0ABV3H7I8_9ACTN</name>
<organism evidence="3 4">
    <name type="scientific">Nonomuraea bangladeshensis</name>
    <dbReference type="NCBI Taxonomy" id="404385"/>
    <lineage>
        <taxon>Bacteria</taxon>
        <taxon>Bacillati</taxon>
        <taxon>Actinomycetota</taxon>
        <taxon>Actinomycetes</taxon>
        <taxon>Streptosporangiales</taxon>
        <taxon>Streptosporangiaceae</taxon>
        <taxon>Nonomuraea</taxon>
    </lineage>
</organism>
<dbReference type="Pfam" id="PF14690">
    <property type="entry name" value="Zn_ribbon_ISL3"/>
    <property type="match status" value="1"/>
</dbReference>
<sequence>MELLAVVFPHLAAVRIERVHRMGATVRVKAATTEPKGECPACGCESVRVHSRYERCLADLPVAGQEVLLQVRVRRFFCDNTACDKRTFAEQVPGLTSRHGRRVAGLLAMLRTVALALGGRPGARHTARLACAVGRSTLLRLLRSLPDPQMATPRVLGVDEFAWRKGHTYGTVLVDVAGGHVVDLLPDRSADSFAAWLEAHPGVEVICRDRAGCYAEGAQRGAPLAVQVADRWHLLHNLSGAVQRAVSRHRAHLRELAKPEAAEPPAAPEPAREEGTSAARIRTRHAEVHQALAQGMSITQIGRELRLDRKTVRRYATAANVDELISDERAPRRTILDAYLPYLQQRWEQGCRSTDQLLTELRERGYLGSVRTLRRLTAKLRATTVKPATPPAPKIREVTGWTVQPPSKVAAEDLAKLEQIIARCPELASVTELTRQFAEMLVARRGEQDLEGWAARAEASPARELRDFVAGLRRDWAAVKAGLTLPYSSGVVEGNVNRIKMIKRIMYGRANPDLLRIRVLHGY</sequence>
<evidence type="ECO:0000259" key="2">
    <source>
        <dbReference type="PROSITE" id="PS50531"/>
    </source>
</evidence>
<dbReference type="RefSeq" id="WP_364454461.1">
    <property type="nucleotide sequence ID" value="NZ_JBFARM010000007.1"/>
</dbReference>
<protein>
    <submittedName>
        <fullName evidence="3">ISL3 family transposase</fullName>
    </submittedName>
</protein>
<dbReference type="PANTHER" id="PTHR33498">
    <property type="entry name" value="TRANSPOSASE FOR INSERTION SEQUENCE ELEMENT IS1557"/>
    <property type="match status" value="1"/>
</dbReference>
<dbReference type="PROSITE" id="PS50531">
    <property type="entry name" value="HTH_IS21"/>
    <property type="match status" value="1"/>
</dbReference>
<dbReference type="EMBL" id="JBFARM010000007">
    <property type="protein sequence ID" value="MEV4288462.1"/>
    <property type="molecule type" value="Genomic_DNA"/>
</dbReference>
<feature type="domain" description="HTH IS21-type" evidence="2">
    <location>
        <begin position="283"/>
        <end position="347"/>
    </location>
</feature>
<dbReference type="InterPro" id="IPR047951">
    <property type="entry name" value="Transpos_ISL3"/>
</dbReference>
<comment type="caution">
    <text evidence="3">The sequence shown here is derived from an EMBL/GenBank/DDBJ whole genome shotgun (WGS) entry which is preliminary data.</text>
</comment>
<evidence type="ECO:0000313" key="4">
    <source>
        <dbReference type="Proteomes" id="UP001552427"/>
    </source>
</evidence>
<dbReference type="InterPro" id="IPR029261">
    <property type="entry name" value="Transposase_Znf"/>
</dbReference>
<dbReference type="Pfam" id="PF01610">
    <property type="entry name" value="DDE_Tnp_ISL3"/>
    <property type="match status" value="2"/>
</dbReference>
<reference evidence="3 4" key="1">
    <citation type="submission" date="2024-06" db="EMBL/GenBank/DDBJ databases">
        <title>The Natural Products Discovery Center: Release of the First 8490 Sequenced Strains for Exploring Actinobacteria Biosynthetic Diversity.</title>
        <authorList>
            <person name="Kalkreuter E."/>
            <person name="Kautsar S.A."/>
            <person name="Yang D."/>
            <person name="Bader C.D."/>
            <person name="Teijaro C.N."/>
            <person name="Fluegel L."/>
            <person name="Davis C.M."/>
            <person name="Simpson J.R."/>
            <person name="Lauterbach L."/>
            <person name="Steele A.D."/>
            <person name="Gui C."/>
            <person name="Meng S."/>
            <person name="Li G."/>
            <person name="Viehrig K."/>
            <person name="Ye F."/>
            <person name="Su P."/>
            <person name="Kiefer A.F."/>
            <person name="Nichols A."/>
            <person name="Cepeda A.J."/>
            <person name="Yan W."/>
            <person name="Fan B."/>
            <person name="Jiang Y."/>
            <person name="Adhikari A."/>
            <person name="Zheng C.-J."/>
            <person name="Schuster L."/>
            <person name="Cowan T.M."/>
            <person name="Smanski M.J."/>
            <person name="Chevrette M.G."/>
            <person name="De Carvalho L.P.S."/>
            <person name="Shen B."/>
        </authorList>
    </citation>
    <scope>NUCLEOTIDE SEQUENCE [LARGE SCALE GENOMIC DNA]</scope>
    <source>
        <strain evidence="3 4">NPDC049574</strain>
    </source>
</reference>
<gene>
    <name evidence="3" type="ORF">AB0K40_23360</name>
</gene>
<feature type="region of interest" description="Disordered" evidence="1">
    <location>
        <begin position="256"/>
        <end position="278"/>
    </location>
</feature>
<dbReference type="PANTHER" id="PTHR33498:SF1">
    <property type="entry name" value="TRANSPOSASE FOR INSERTION SEQUENCE ELEMENT IS1557"/>
    <property type="match status" value="1"/>
</dbReference>
<dbReference type="InterPro" id="IPR017894">
    <property type="entry name" value="HTH_IS21_transposase_type"/>
</dbReference>
<keyword evidence="4" id="KW-1185">Reference proteome</keyword>